<dbReference type="Proteomes" id="UP001152747">
    <property type="component" value="Unassembled WGS sequence"/>
</dbReference>
<dbReference type="PANTHER" id="PTHR13247">
    <property type="entry name" value="TETRATRICOPEPTIDE REPEAT PROTEIN 11 TPR REPEAT PROTEIN 11"/>
    <property type="match status" value="1"/>
</dbReference>
<comment type="caution">
    <text evidence="2">The sequence shown here is derived from an EMBL/GenBank/DDBJ whole genome shotgun (WGS) entry which is preliminary data.</text>
</comment>
<evidence type="ECO:0000313" key="2">
    <source>
        <dbReference type="EMBL" id="CAI5453708.1"/>
    </source>
</evidence>
<accession>A0A9P1IWR6</accession>
<reference evidence="2" key="1">
    <citation type="submission" date="2022-11" db="EMBL/GenBank/DDBJ databases">
        <authorList>
            <person name="Kikuchi T."/>
        </authorList>
    </citation>
    <scope>NUCLEOTIDE SEQUENCE</scope>
    <source>
        <strain evidence="2">PS1010</strain>
    </source>
</reference>
<keyword evidence="1" id="KW-0812">Transmembrane</keyword>
<dbReference type="GO" id="GO:0016559">
    <property type="term" value="P:peroxisome fission"/>
    <property type="evidence" value="ECO:0007669"/>
    <property type="project" value="TreeGrafter"/>
</dbReference>
<dbReference type="SUPFAM" id="SSF48452">
    <property type="entry name" value="TPR-like"/>
    <property type="match status" value="1"/>
</dbReference>
<evidence type="ECO:0008006" key="4">
    <source>
        <dbReference type="Google" id="ProtNLM"/>
    </source>
</evidence>
<feature type="transmembrane region" description="Helical" evidence="1">
    <location>
        <begin position="123"/>
        <end position="147"/>
    </location>
</feature>
<dbReference type="GO" id="GO:0005778">
    <property type="term" value="C:peroxisomal membrane"/>
    <property type="evidence" value="ECO:0007669"/>
    <property type="project" value="TreeGrafter"/>
</dbReference>
<evidence type="ECO:0000256" key="1">
    <source>
        <dbReference type="SAM" id="Phobius"/>
    </source>
</evidence>
<evidence type="ECO:0000313" key="3">
    <source>
        <dbReference type="Proteomes" id="UP001152747"/>
    </source>
</evidence>
<proteinExistence type="predicted"/>
<dbReference type="EMBL" id="CANHGI010000005">
    <property type="protein sequence ID" value="CAI5453708.1"/>
    <property type="molecule type" value="Genomic_DNA"/>
</dbReference>
<protein>
    <recommendedName>
        <fullName evidence="4">Mitochondrial fission 1 protein</fullName>
    </recommendedName>
</protein>
<sequence length="149" mass="16220">MEILEAHCEPEDLRLARDSYLQQCSRGAPSDDAIVSYSFALINSSDKNEIRKGIAGFEKLLRQGDSPGKRREYVYFLSLGYARIGEFDMAMRFADALIAAEPENVQAKRLREAIAKKARRNGVIGAAIFGGGVAVAAAGVLTILALVKK</sequence>
<keyword evidence="3" id="KW-1185">Reference proteome</keyword>
<dbReference type="InterPro" id="IPR011990">
    <property type="entry name" value="TPR-like_helical_dom_sf"/>
</dbReference>
<dbReference type="InterPro" id="IPR028061">
    <property type="entry name" value="Fis1_TPR_C"/>
</dbReference>
<dbReference type="Gene3D" id="1.25.40.10">
    <property type="entry name" value="Tetratricopeptide repeat domain"/>
    <property type="match status" value="1"/>
</dbReference>
<keyword evidence="1" id="KW-1133">Transmembrane helix</keyword>
<dbReference type="AlphaFoldDB" id="A0A9P1IWR6"/>
<dbReference type="GO" id="GO:0000266">
    <property type="term" value="P:mitochondrial fission"/>
    <property type="evidence" value="ECO:0007669"/>
    <property type="project" value="InterPro"/>
</dbReference>
<dbReference type="GO" id="GO:0000422">
    <property type="term" value="P:autophagy of mitochondrion"/>
    <property type="evidence" value="ECO:0007669"/>
    <property type="project" value="TreeGrafter"/>
</dbReference>
<dbReference type="Pfam" id="PF14853">
    <property type="entry name" value="Fis1_TPR_C"/>
    <property type="match status" value="1"/>
</dbReference>
<organism evidence="2 3">
    <name type="scientific">Caenorhabditis angaria</name>
    <dbReference type="NCBI Taxonomy" id="860376"/>
    <lineage>
        <taxon>Eukaryota</taxon>
        <taxon>Metazoa</taxon>
        <taxon>Ecdysozoa</taxon>
        <taxon>Nematoda</taxon>
        <taxon>Chromadorea</taxon>
        <taxon>Rhabditida</taxon>
        <taxon>Rhabditina</taxon>
        <taxon>Rhabditomorpha</taxon>
        <taxon>Rhabditoidea</taxon>
        <taxon>Rhabditidae</taxon>
        <taxon>Peloderinae</taxon>
        <taxon>Caenorhabditis</taxon>
    </lineage>
</organism>
<gene>
    <name evidence="2" type="ORF">CAMP_LOCUS16345</name>
</gene>
<dbReference type="GO" id="GO:0043653">
    <property type="term" value="P:mitochondrial fragmentation involved in apoptotic process"/>
    <property type="evidence" value="ECO:0007669"/>
    <property type="project" value="TreeGrafter"/>
</dbReference>
<dbReference type="InterPro" id="IPR033745">
    <property type="entry name" value="Fis1_cytosol"/>
</dbReference>
<name>A0A9P1IWR6_9PELO</name>
<dbReference type="OrthoDB" id="421154at2759"/>
<dbReference type="PANTHER" id="PTHR13247:SF0">
    <property type="entry name" value="MITOCHONDRIAL FISSION 1 PROTEIN"/>
    <property type="match status" value="1"/>
</dbReference>
<dbReference type="CDD" id="cd12212">
    <property type="entry name" value="Fis1"/>
    <property type="match status" value="1"/>
</dbReference>
<keyword evidence="1" id="KW-0472">Membrane</keyword>
<dbReference type="InterPro" id="IPR016543">
    <property type="entry name" value="Fis1"/>
</dbReference>
<dbReference type="GO" id="GO:0005741">
    <property type="term" value="C:mitochondrial outer membrane"/>
    <property type="evidence" value="ECO:0007669"/>
    <property type="project" value="TreeGrafter"/>
</dbReference>